<keyword evidence="3" id="KW-0391">Immunity</keyword>
<evidence type="ECO:0008006" key="10">
    <source>
        <dbReference type="Google" id="ProtNLM"/>
    </source>
</evidence>
<dbReference type="PANTHER" id="PTHR16461">
    <property type="entry name" value="TOLL-INTERACTING PROTEIN"/>
    <property type="match status" value="1"/>
</dbReference>
<evidence type="ECO:0000313" key="9">
    <source>
        <dbReference type="Proteomes" id="UP000494040"/>
    </source>
</evidence>
<keyword evidence="5" id="KW-0395">Inflammatory response</keyword>
<dbReference type="InterPro" id="IPR000008">
    <property type="entry name" value="C2_dom"/>
</dbReference>
<dbReference type="Gene3D" id="1.10.8.10">
    <property type="entry name" value="DNA helicase RuvA subunit, C-terminal domain"/>
    <property type="match status" value="1"/>
</dbReference>
<dbReference type="SMART" id="SM00239">
    <property type="entry name" value="C2"/>
    <property type="match status" value="1"/>
</dbReference>
<dbReference type="OMA" id="IYIQIFD"/>
<dbReference type="EnsemblMetazoa" id="XM_014394350.2">
    <property type="protein sequence ID" value="XP_014249836.1"/>
    <property type="gene ID" value="LOC106666865"/>
</dbReference>
<dbReference type="GO" id="GO:0031624">
    <property type="term" value="F:ubiquitin conjugating enzyme binding"/>
    <property type="evidence" value="ECO:0007669"/>
    <property type="project" value="TreeGrafter"/>
</dbReference>
<name>A0A8I6RNP7_CIMLE</name>
<dbReference type="InterPro" id="IPR009060">
    <property type="entry name" value="UBA-like_sf"/>
</dbReference>
<dbReference type="SUPFAM" id="SSF46934">
    <property type="entry name" value="UBA-like"/>
    <property type="match status" value="1"/>
</dbReference>
<organism evidence="8 9">
    <name type="scientific">Cimex lectularius</name>
    <name type="common">Bed bug</name>
    <name type="synonym">Acanthia lectularia</name>
    <dbReference type="NCBI Taxonomy" id="79782"/>
    <lineage>
        <taxon>Eukaryota</taxon>
        <taxon>Metazoa</taxon>
        <taxon>Ecdysozoa</taxon>
        <taxon>Arthropoda</taxon>
        <taxon>Hexapoda</taxon>
        <taxon>Insecta</taxon>
        <taxon>Pterygota</taxon>
        <taxon>Neoptera</taxon>
        <taxon>Paraneoptera</taxon>
        <taxon>Hemiptera</taxon>
        <taxon>Heteroptera</taxon>
        <taxon>Panheteroptera</taxon>
        <taxon>Cimicomorpha</taxon>
        <taxon>Cimicidae</taxon>
        <taxon>Cimex</taxon>
    </lineage>
</organism>
<dbReference type="InterPro" id="IPR003892">
    <property type="entry name" value="CUE"/>
</dbReference>
<keyword evidence="4" id="KW-0072">Autophagy</keyword>
<evidence type="ECO:0000256" key="4">
    <source>
        <dbReference type="ARBA" id="ARBA00023006"/>
    </source>
</evidence>
<reference evidence="8" key="1">
    <citation type="submission" date="2022-01" db="UniProtKB">
        <authorList>
            <consortium name="EnsemblMetazoa"/>
        </authorList>
    </citation>
    <scope>IDENTIFICATION</scope>
</reference>
<sequence length="277" mass="31253">MATVSPSAKDTNENRRKRVVLLSSLPPDFLRINTTPKQLQQEAADQQAAIALHHQFVDHRFFNTAGRLNITVAQAKLVKSYSMMRMDPYVRLRVGHCIYETQTDPNGGKNPHWNKEVQCAVPHGVNSIYIEIYDERSFTMDELIAWAHIPIPQNVMAGETCENWYPLTGKQGEGKEGRINLVLSYISLGRGLNPCVFGNSNVSPPVMMIPSTASNMFGLPHFEPVPVYTQLAVPPVHNNQDLAELEQMFPHVEKETIKSVYEMSRGDKKATINFLFM</sequence>
<evidence type="ECO:0000313" key="8">
    <source>
        <dbReference type="EnsemblMetazoa" id="XP_014249836.1"/>
    </source>
</evidence>
<dbReference type="PROSITE" id="PS50004">
    <property type="entry name" value="C2"/>
    <property type="match status" value="1"/>
</dbReference>
<dbReference type="KEGG" id="clec:106666865"/>
<comment type="similarity">
    <text evidence="1">Belongs to the tollip family.</text>
</comment>
<keyword evidence="2" id="KW-0399">Innate immunity</keyword>
<evidence type="ECO:0000256" key="5">
    <source>
        <dbReference type="ARBA" id="ARBA00023198"/>
    </source>
</evidence>
<dbReference type="GO" id="GO:0005737">
    <property type="term" value="C:cytoplasm"/>
    <property type="evidence" value="ECO:0007669"/>
    <property type="project" value="TreeGrafter"/>
</dbReference>
<dbReference type="Pfam" id="PF00168">
    <property type="entry name" value="C2"/>
    <property type="match status" value="1"/>
</dbReference>
<dbReference type="GO" id="GO:0006511">
    <property type="term" value="P:ubiquitin-dependent protein catabolic process"/>
    <property type="evidence" value="ECO:0007669"/>
    <property type="project" value="TreeGrafter"/>
</dbReference>
<evidence type="ECO:0000256" key="3">
    <source>
        <dbReference type="ARBA" id="ARBA00022859"/>
    </source>
</evidence>
<dbReference type="Pfam" id="PF02845">
    <property type="entry name" value="CUE"/>
    <property type="match status" value="1"/>
</dbReference>
<evidence type="ECO:0000256" key="1">
    <source>
        <dbReference type="ARBA" id="ARBA00009278"/>
    </source>
</evidence>
<dbReference type="OrthoDB" id="9942608at2759"/>
<evidence type="ECO:0000259" key="7">
    <source>
        <dbReference type="PROSITE" id="PS51140"/>
    </source>
</evidence>
<dbReference type="AlphaFoldDB" id="A0A8I6RNP7"/>
<dbReference type="SUPFAM" id="SSF49562">
    <property type="entry name" value="C2 domain (Calcium/lipid-binding domain, CaLB)"/>
    <property type="match status" value="1"/>
</dbReference>
<evidence type="ECO:0000256" key="2">
    <source>
        <dbReference type="ARBA" id="ARBA00022588"/>
    </source>
</evidence>
<dbReference type="CDD" id="cd04016">
    <property type="entry name" value="C2_Tollip"/>
    <property type="match status" value="1"/>
</dbReference>
<dbReference type="RefSeq" id="XP_014249836.1">
    <property type="nucleotide sequence ID" value="XM_014394350.2"/>
</dbReference>
<keyword evidence="9" id="KW-1185">Reference proteome</keyword>
<dbReference type="InterPro" id="IPR037301">
    <property type="entry name" value="Tollip_C2"/>
</dbReference>
<feature type="domain" description="CUE" evidence="7">
    <location>
        <begin position="237"/>
        <end position="277"/>
    </location>
</feature>
<dbReference type="InterPro" id="IPR035892">
    <property type="entry name" value="C2_domain_sf"/>
</dbReference>
<dbReference type="PANTHER" id="PTHR16461:SF5">
    <property type="entry name" value="TOLL-INTERACTING PROTEIN"/>
    <property type="match status" value="1"/>
</dbReference>
<dbReference type="GO" id="GO:0006914">
    <property type="term" value="P:autophagy"/>
    <property type="evidence" value="ECO:0007669"/>
    <property type="project" value="UniProtKB-KW"/>
</dbReference>
<dbReference type="GO" id="GO:0045087">
    <property type="term" value="P:innate immune response"/>
    <property type="evidence" value="ECO:0007669"/>
    <property type="project" value="UniProtKB-KW"/>
</dbReference>
<evidence type="ECO:0000259" key="6">
    <source>
        <dbReference type="PROSITE" id="PS50004"/>
    </source>
</evidence>
<dbReference type="FunFam" id="2.60.40.150:FF:000055">
    <property type="entry name" value="Toll-interacting protein-like Protein"/>
    <property type="match status" value="1"/>
</dbReference>
<dbReference type="Proteomes" id="UP000494040">
    <property type="component" value="Unassembled WGS sequence"/>
</dbReference>
<proteinExistence type="inferred from homology"/>
<dbReference type="PROSITE" id="PS51140">
    <property type="entry name" value="CUE"/>
    <property type="match status" value="1"/>
</dbReference>
<dbReference type="GeneID" id="106666865"/>
<dbReference type="Gene3D" id="2.60.40.150">
    <property type="entry name" value="C2 domain"/>
    <property type="match status" value="1"/>
</dbReference>
<feature type="domain" description="C2" evidence="6">
    <location>
        <begin position="46"/>
        <end position="165"/>
    </location>
</feature>
<dbReference type="GO" id="GO:0043130">
    <property type="term" value="F:ubiquitin binding"/>
    <property type="evidence" value="ECO:0007669"/>
    <property type="project" value="InterPro"/>
</dbReference>
<protein>
    <recommendedName>
        <fullName evidence="10">Toll-interacting protein</fullName>
    </recommendedName>
</protein>
<accession>A0A8I6RNP7</accession>